<keyword evidence="1" id="KW-0175">Coiled coil</keyword>
<feature type="coiled-coil region" evidence="1">
    <location>
        <begin position="143"/>
        <end position="194"/>
    </location>
</feature>
<organism evidence="3 4">
    <name type="scientific">Cordyceps javanica</name>
    <dbReference type="NCBI Taxonomy" id="43265"/>
    <lineage>
        <taxon>Eukaryota</taxon>
        <taxon>Fungi</taxon>
        <taxon>Dikarya</taxon>
        <taxon>Ascomycota</taxon>
        <taxon>Pezizomycotina</taxon>
        <taxon>Sordariomycetes</taxon>
        <taxon>Hypocreomycetidae</taxon>
        <taxon>Hypocreales</taxon>
        <taxon>Cordycipitaceae</taxon>
        <taxon>Cordyceps</taxon>
    </lineage>
</organism>
<protein>
    <submittedName>
        <fullName evidence="3">Uncharacterized protein</fullName>
    </submittedName>
</protein>
<evidence type="ECO:0000313" key="3">
    <source>
        <dbReference type="EMBL" id="TQV90225.1"/>
    </source>
</evidence>
<sequence>MQPRQSNALQSRRTQPTQSQQRGPHHFWPRSKPALGNGGPYGPPHTLPYQTSGDEPAAAALQQGARTSNFRVGHGAGAGPLPMTDAVLGAAPPSEASPEDMMNTMNQLKRMIERMREKRPEEGQSLSYLPSECQDGASADARYEDHSQEIEHLRTEVENRKKEVDTVRQQLESVKRDLRQLEEANTHLQKMTTESLESLRDQLSLLLNTFPPPGDDPFAYPPLPSA</sequence>
<keyword evidence="4" id="KW-1185">Reference proteome</keyword>
<dbReference type="OrthoDB" id="4870628at2759"/>
<dbReference type="Proteomes" id="UP000315783">
    <property type="component" value="Unassembled WGS sequence"/>
</dbReference>
<dbReference type="Gene3D" id="1.10.287.1490">
    <property type="match status" value="1"/>
</dbReference>
<gene>
    <name evidence="3" type="ORF">IF1G_11117</name>
</gene>
<name>A0A545UL91_9HYPO</name>
<evidence type="ECO:0000256" key="2">
    <source>
        <dbReference type="SAM" id="MobiDB-lite"/>
    </source>
</evidence>
<dbReference type="AlphaFoldDB" id="A0A545UL91"/>
<feature type="region of interest" description="Disordered" evidence="2">
    <location>
        <begin position="1"/>
        <end position="101"/>
    </location>
</feature>
<proteinExistence type="predicted"/>
<dbReference type="EMBL" id="SPUK01000031">
    <property type="protein sequence ID" value="TQV90225.1"/>
    <property type="molecule type" value="Genomic_DNA"/>
</dbReference>
<comment type="caution">
    <text evidence="3">The sequence shown here is derived from an EMBL/GenBank/DDBJ whole genome shotgun (WGS) entry which is preliminary data.</text>
</comment>
<evidence type="ECO:0000313" key="4">
    <source>
        <dbReference type="Proteomes" id="UP000315783"/>
    </source>
</evidence>
<reference evidence="3 4" key="1">
    <citation type="journal article" date="2019" name="Appl. Microbiol. Biotechnol.">
        <title>Genome sequence of Isaria javanica and comparative genome analysis insights into family S53 peptidase evolution in fungal entomopathogens.</title>
        <authorList>
            <person name="Lin R."/>
            <person name="Zhang X."/>
            <person name="Xin B."/>
            <person name="Zou M."/>
            <person name="Gao Y."/>
            <person name="Qin F."/>
            <person name="Hu Q."/>
            <person name="Xie B."/>
            <person name="Cheng X."/>
        </authorList>
    </citation>
    <scope>NUCLEOTIDE SEQUENCE [LARGE SCALE GENOMIC DNA]</scope>
    <source>
        <strain evidence="3 4">IJ1G</strain>
    </source>
</reference>
<feature type="compositionally biased region" description="Low complexity" evidence="2">
    <location>
        <begin position="10"/>
        <end position="22"/>
    </location>
</feature>
<accession>A0A545UL91</accession>
<evidence type="ECO:0000256" key="1">
    <source>
        <dbReference type="SAM" id="Coils"/>
    </source>
</evidence>